<dbReference type="PANTHER" id="PTHR32305">
    <property type="match status" value="1"/>
</dbReference>
<dbReference type="PANTHER" id="PTHR32305:SF15">
    <property type="entry name" value="PROTEIN RHSA-RELATED"/>
    <property type="match status" value="1"/>
</dbReference>
<evidence type="ECO:0000256" key="3">
    <source>
        <dbReference type="SAM" id="Phobius"/>
    </source>
</evidence>
<dbReference type="Pfam" id="PF25023">
    <property type="entry name" value="TEN_YD-shell"/>
    <property type="match status" value="7"/>
</dbReference>
<feature type="domain" description="Teneurin-like YD-shell" evidence="6">
    <location>
        <begin position="2078"/>
        <end position="2215"/>
    </location>
</feature>
<feature type="domain" description="Teneurin-like YD-shell" evidence="6">
    <location>
        <begin position="2323"/>
        <end position="2453"/>
    </location>
</feature>
<keyword evidence="3" id="KW-1133">Transmembrane helix</keyword>
<dbReference type="NCBIfam" id="TIGR01643">
    <property type="entry name" value="YD_repeat_2x"/>
    <property type="match status" value="31"/>
</dbReference>
<feature type="domain" description="Teneurin-like YD-shell" evidence="6">
    <location>
        <begin position="1551"/>
        <end position="1696"/>
    </location>
</feature>
<dbReference type="InterPro" id="IPR006530">
    <property type="entry name" value="YD"/>
</dbReference>
<dbReference type="SUPFAM" id="SSF50969">
    <property type="entry name" value="YVTN repeat-like/Quinoprotein amine dehydrogenase"/>
    <property type="match status" value="1"/>
</dbReference>
<proteinExistence type="predicted"/>
<sequence length="3163" mass="347862">MKKIRKFVTWLMLLTLVVSHSPLVYAEEIGQAIKQGQLEADYQEALEEANKQTVGSDNANHTAPAPAGQEAIPSKEKAGDAIQQPKVVAQESDAESALKAQYGEPVAVSGQEQLYRVDDTHFVTHIGSSVKTYIDQDGVEVPVDLSLYSYHANGQHYYLPKESPVGVVLPSEVKKETPIDVIHQEEKISLYPLEKTYDKATVEQNAILYNNVDGATDVQYTVQSNGVKEEIVLAKWEDKHRFTYGLKADSYDVSLENNQVLVREKGQSKILFVLTAPMMVDSKGETSQDLTLELDKKDGNYRVTVVAGKDWLSSPERAYPVRIDPTVTVPRENILNAVTSTVHGRYLGLGYGYVGYMTNWMIGVPDAKDIGRSRIYFKINYDFKQNIPSEAKIDSATLNLYQYGSPGNTSTQFGAYRLTEDFNIHTLTWDSSVTLGREIAGEHAISAKATPAEDYQKMHRFDIRETVNGWVQGLFPNYGLVVAATDEGADGGAFYTTEATAENAGQIGFTPDKAPSITVNWSVPDPVDLNYALSNTTINLRTMVKTDKKGKLQFQGVFADGLTTPGAQVSYHLSDASKNYTGQSPASYSYKYPNTSPFESAFEAGTTKYRDKLSNWQTLVPFTDPALNTLYTIDAESRKDGQSSGEKKSDSFLIYKVTQYDTLPKIAAYYGVPLNQLAYDNRIQDMLVVKNNTLFIRNPRQNATKPYNPPALNDKVKADVDMLLMGRGLHCEFGFEPINLNTGNFYLERVDVSIPDIAGDFEIARSYNSKAAGIHSLFGRGWSFAFNEQVSSDEDQNLYYTRTDGSVVTFTKEGDRYKAPAGYDLTLKVKTVETKEGDFGGEEKEKYEVKAYHITDKDQQEKVFNFHGLLTSQTDEKGNQTTFDYNENYQLTKVTSPTGLVYGITYNEAGTIGAISLPNGSTLSYDYDPDGNLITYTDAMGVPTRYEYDERGRMTVWYDGNGTKVIENEYDDENRVTKQTDGTGAVSTLSYSEGQTITTDANGNQTTYTYDDHYRTTGIRYPDGTSSSKTYDANNRLASETNELGQTTSYTYDERGNVLTETRFDGAVKTSTYDEKNNLLSVTDFGGATTSHDYDGKGNLLKTILPDGTALTYTVDKEGRILSTTDAAGSTTSFAYEGANLVQITNPLGGVSTLTYNAHNQVTGITNPRGGTTTITYDAEGRKLSELDADGVGTSHTFDQAGQVIGVTEGNGNTTSFSYDAFGRKIGASNGEGGSYSYTYDGVGHQLSVTDAEGHTTTYTYDSRGHLLTETDATGKRVTFVRDALGRVLNRTNEAGHTTSLTYDDRYNAIKTVTDALGQVLEHTYDASGYLTDVTYPIGTATQTTYDVMGRVLSYTDEAGQTVSYTYDVVGNKLTETKGDKTTSYSYDKSGNVTSITYPDKTSVSYTLDAMGNILSMTDALGKETTYEYSPAGRLIATTNALGHKTSMTYDKNGNQNSVTDAAGYTATSTYTGQNQIASITDGLGNTTTSSYNQMEQPTEIVDALGGKTTYVYNELGYPIEQTDANGNVTKMRYTETAQLKEVTLPDGSTITQEYDALDRLIKQTHSSGLVTEYSYDAANRVVTKKDNQDLNESYTYDKAGNRLTLTNSLGEVTNYSYDSDNQLTKVTYADGTSESFSYDVMGKVASSTDQEGKTKTYHYDENGNLTKTVDHLKRETSYSYDALNRVVTETDAAGNTSTYAYDVLGNLSKMTDANGHESQYGYDANQNLVLYTDPNGQATAFSYDPLGRVVETLAPTGAKQSFSYDAVGNRLTETTGEGHTTSYTYDSLNRLASVKRPTGGETTYAYDGTGGLATETDANGHSTQYVNDLYGRTTKRTLPNEAVYTYAYDGLGRLAKQTGPQGLAKSYTYDLAGNLIKETDQSDRTNSYTYDKVGRLLSAKNALDLETKYRYDEAGNLEQLTSPSGATTSFGYTSLDQLKTITSPTGREIVSSYDPVGQVTKRTINGKRETSYRYDPNGNLLEETNPLGQVTKRTYDSLNRLTSESDTAGQLTLYTYDHDNNVTKVMNEAGGQATMTYDGNGNLLSITSGSERIKSYTYDGKDQILTATQGTGDKASTASYTYDSVGNVTSITNGNGKVTRYTYDQLSNVLEKMTALGDKESYSYNVNNQLEKVTKADGQTISYDYNKLDQLLKVDYSKKEDGQVLYTYDADGRRVSMSDLTGTTQYETNAEGEITGVRQGDGSLIQYAYDAFGNISQMTYPDGSKVSYTYDELDRLTSVTDVKGKKTTYSYNEAGDMTEVKRGDGTKSFLTYDQAHRVTELRHLDKKDKLISSYVYEYDDGNYITKETITQDGETLIQAYTYDSLGQVETMTVSSKAGKELSKLTYTYDLAGNKLTSVAEVDGKKEETRFTYDDNNRLTQLENKDGITTYTYDKNGNRISSKKNDEQLDYIYDTENRLLAVKDKEGLLMAALYDGDDNRVFTASRKEGKYTYKLFKREEKKKSPYTAPAGEEHSLFWYGFSQNVLQALSSLPQTVGTIWHEIFDDVSTAYHKKVAKDRANEEGLVVNPPSIGELPGEGEVTYASQVKEVLIPYTTREDSFNYYEERNYVNDVNREHTEVLQTYDRELKGRETYTYGHGRTSYHNHETGDHYNYLTNQSGSVTGLIKEGEAVASTSYSLYGSTTRTIDETGNPFAYNGEARDITGLDYLRARYYDSQAGTFLTEDSYQGQLTNPLSQNRYAYVHNNPVNYTDPSGHVASSPFTMFLGGGKPRYSQPRPLINYEDGTLYAPNTPENKAHQIRQQQTGVYSYTYVPTYVPTASAYQYIQQQESQVRAQAHAQAVRYRQQQIRSEYAQATGYYGTPRTREAKNLLRNWGTALANTLKHVCTTAERVGKQTMKFLKKVDWKKVAIVATATVAAVAVTALTAGAAAPLIAGMMGVTSSALAMGTVGFGTTVAIGVATGAVSGAAGGATYGWLEGNLSGRSSKTITQNTLSGGLNGFVSGGLTGGLGSTLTGSTAGLSNPLLRYGADTASETVVDTLVDSATGGDVTPGSIATNLAINAVTEGVSARVAKPDVAKNKPKAGDVPIMKARKDVTAFKLNDIKSKIDPFNLKMTQTVKNHASDIATKGKYKGELNRPYIDSTGTGLLIKEIIDSGIPVKDKYLPNGWRWDVPGSFNGRSEGNFELVIDLDNNIVTHFNFTR</sequence>
<keyword evidence="4" id="KW-0732">Signal</keyword>
<dbReference type="EMBL" id="UHEN01000001">
    <property type="protein sequence ID" value="SUN06677.1"/>
    <property type="molecule type" value="Genomic_DNA"/>
</dbReference>
<keyword evidence="1" id="KW-0677">Repeat</keyword>
<gene>
    <name evidence="7" type="primary">wapA_1</name>
    <name evidence="7" type="ORF">NCTC12957_00761</name>
</gene>
<dbReference type="Pfam" id="PF20148">
    <property type="entry name" value="DUF6531"/>
    <property type="match status" value="1"/>
</dbReference>
<feature type="compositionally biased region" description="Polar residues" evidence="2">
    <location>
        <begin position="51"/>
        <end position="61"/>
    </location>
</feature>
<dbReference type="Pfam" id="PF05593">
    <property type="entry name" value="RHS_repeat"/>
    <property type="match status" value="5"/>
</dbReference>
<dbReference type="InterPro" id="IPR011044">
    <property type="entry name" value="Quino_amine_DH_bsu"/>
</dbReference>
<dbReference type="SUPFAM" id="SSF69304">
    <property type="entry name" value="Tricorn protease N-terminal domain"/>
    <property type="match status" value="1"/>
</dbReference>
<keyword evidence="3" id="KW-0812">Transmembrane</keyword>
<dbReference type="InterPro" id="IPR031325">
    <property type="entry name" value="RHS_repeat"/>
</dbReference>
<keyword evidence="3" id="KW-0472">Membrane</keyword>
<feature type="domain" description="Teneurin-like YD-shell" evidence="6">
    <location>
        <begin position="1111"/>
        <end position="1297"/>
    </location>
</feature>
<feature type="chain" id="PRO_5016731077" evidence="4">
    <location>
        <begin position="27"/>
        <end position="3163"/>
    </location>
</feature>
<dbReference type="InterPro" id="IPR022385">
    <property type="entry name" value="Rhs_assc_core"/>
</dbReference>
<dbReference type="SUPFAM" id="SSF63829">
    <property type="entry name" value="Calcium-dependent phosphotriesterase"/>
    <property type="match status" value="1"/>
</dbReference>
<evidence type="ECO:0000259" key="6">
    <source>
        <dbReference type="Pfam" id="PF25023"/>
    </source>
</evidence>
<feature type="transmembrane region" description="Helical" evidence="3">
    <location>
        <begin position="2869"/>
        <end position="2895"/>
    </location>
</feature>
<evidence type="ECO:0000256" key="4">
    <source>
        <dbReference type="SAM" id="SignalP"/>
    </source>
</evidence>
<dbReference type="OrthoDB" id="9771173at2"/>
<evidence type="ECO:0000313" key="7">
    <source>
        <dbReference type="EMBL" id="SUN06677.1"/>
    </source>
</evidence>
<evidence type="ECO:0000259" key="5">
    <source>
        <dbReference type="Pfam" id="PF20148"/>
    </source>
</evidence>
<reference evidence="7 8" key="1">
    <citation type="submission" date="2018-06" db="EMBL/GenBank/DDBJ databases">
        <authorList>
            <consortium name="Pathogen Informatics"/>
            <person name="Doyle S."/>
        </authorList>
    </citation>
    <scope>NUCLEOTIDE SEQUENCE [LARGE SCALE GENOMIC DNA]</scope>
    <source>
        <strain evidence="7 8">NCTC12957</strain>
    </source>
</reference>
<feature type="domain" description="DUF6531" evidence="5">
    <location>
        <begin position="736"/>
        <end position="810"/>
    </location>
</feature>
<dbReference type="Proteomes" id="UP000255213">
    <property type="component" value="Unassembled WGS sequence"/>
</dbReference>
<dbReference type="Gene3D" id="2.180.10.10">
    <property type="entry name" value="RHS repeat-associated core"/>
    <property type="match status" value="9"/>
</dbReference>
<feature type="signal peptide" evidence="4">
    <location>
        <begin position="1"/>
        <end position="26"/>
    </location>
</feature>
<feature type="domain" description="Teneurin-like YD-shell" evidence="6">
    <location>
        <begin position="1300"/>
        <end position="1430"/>
    </location>
</feature>
<evidence type="ECO:0000313" key="8">
    <source>
        <dbReference type="Proteomes" id="UP000255213"/>
    </source>
</evidence>
<accession>A0A380IEC6</accession>
<dbReference type="NCBIfam" id="NF033679">
    <property type="entry name" value="DNRLRE_dom"/>
    <property type="match status" value="1"/>
</dbReference>
<dbReference type="Gene3D" id="2.60.120.970">
    <property type="match status" value="1"/>
</dbReference>
<feature type="domain" description="Teneurin-like YD-shell" evidence="6">
    <location>
        <begin position="860"/>
        <end position="1019"/>
    </location>
</feature>
<name>A0A380IEC6_STRAI</name>
<feature type="domain" description="Teneurin-like YD-shell" evidence="6">
    <location>
        <begin position="1846"/>
        <end position="2003"/>
    </location>
</feature>
<organism evidence="7 8">
    <name type="scientific">Streptococcus acidominimus</name>
    <dbReference type="NCBI Taxonomy" id="1326"/>
    <lineage>
        <taxon>Bacteria</taxon>
        <taxon>Bacillati</taxon>
        <taxon>Bacillota</taxon>
        <taxon>Bacilli</taxon>
        <taxon>Lactobacillales</taxon>
        <taxon>Streptococcaceae</taxon>
        <taxon>Streptococcus</taxon>
    </lineage>
</organism>
<dbReference type="InterPro" id="IPR050708">
    <property type="entry name" value="T6SS_VgrG/RHS"/>
</dbReference>
<protein>
    <submittedName>
        <fullName evidence="7">Cell wall-associated polypeptide CWBP200</fullName>
    </submittedName>
</protein>
<feature type="region of interest" description="Disordered" evidence="2">
    <location>
        <begin position="50"/>
        <end position="83"/>
    </location>
</feature>
<dbReference type="InterPro" id="IPR045351">
    <property type="entry name" value="DUF6531"/>
</dbReference>
<evidence type="ECO:0000256" key="1">
    <source>
        <dbReference type="ARBA" id="ARBA00022737"/>
    </source>
</evidence>
<evidence type="ECO:0000256" key="2">
    <source>
        <dbReference type="SAM" id="MobiDB-lite"/>
    </source>
</evidence>
<dbReference type="InterPro" id="IPR056823">
    <property type="entry name" value="TEN-like_YD-shell"/>
</dbReference>
<dbReference type="NCBIfam" id="TIGR03696">
    <property type="entry name" value="Rhs_assc_core"/>
    <property type="match status" value="1"/>
</dbReference>